<organism evidence="2 3">
    <name type="scientific">Thalassobaculum fulvum</name>
    <dbReference type="NCBI Taxonomy" id="1633335"/>
    <lineage>
        <taxon>Bacteria</taxon>
        <taxon>Pseudomonadati</taxon>
        <taxon>Pseudomonadota</taxon>
        <taxon>Alphaproteobacteria</taxon>
        <taxon>Rhodospirillales</taxon>
        <taxon>Thalassobaculaceae</taxon>
        <taxon>Thalassobaculum</taxon>
    </lineage>
</organism>
<dbReference type="EMBL" id="BMZS01000012">
    <property type="protein sequence ID" value="GHD60521.1"/>
    <property type="molecule type" value="Genomic_DNA"/>
</dbReference>
<dbReference type="AlphaFoldDB" id="A0A918XXI7"/>
<evidence type="ECO:0000256" key="1">
    <source>
        <dbReference type="SAM" id="MobiDB-lite"/>
    </source>
</evidence>
<keyword evidence="3" id="KW-1185">Reference proteome</keyword>
<name>A0A918XXI7_9PROT</name>
<comment type="caution">
    <text evidence="2">The sequence shown here is derived from an EMBL/GenBank/DDBJ whole genome shotgun (WGS) entry which is preliminary data.</text>
</comment>
<dbReference type="Proteomes" id="UP000630353">
    <property type="component" value="Unassembled WGS sequence"/>
</dbReference>
<proteinExistence type="predicted"/>
<protein>
    <submittedName>
        <fullName evidence="2">Uncharacterized protein</fullName>
    </submittedName>
</protein>
<evidence type="ECO:0000313" key="3">
    <source>
        <dbReference type="Proteomes" id="UP000630353"/>
    </source>
</evidence>
<accession>A0A918XXI7</accession>
<evidence type="ECO:0000313" key="2">
    <source>
        <dbReference type="EMBL" id="GHD60521.1"/>
    </source>
</evidence>
<sequence length="77" mass="8419">MGADVDEHPAGFHEMGHDPEDRRVPDQAALEIGGHRIALAEHPQVDPALYDAIDQVQGRFGEQIAGFCRSHHDQVGP</sequence>
<reference evidence="2" key="2">
    <citation type="submission" date="2020-09" db="EMBL/GenBank/DDBJ databases">
        <authorList>
            <person name="Sun Q."/>
            <person name="Kim S."/>
        </authorList>
    </citation>
    <scope>NUCLEOTIDE SEQUENCE</scope>
    <source>
        <strain evidence="2">KCTC 42651</strain>
    </source>
</reference>
<feature type="region of interest" description="Disordered" evidence="1">
    <location>
        <begin position="1"/>
        <end position="23"/>
    </location>
</feature>
<gene>
    <name evidence="2" type="ORF">GCM10017083_46500</name>
</gene>
<reference evidence="2" key="1">
    <citation type="journal article" date="2014" name="Int. J. Syst. Evol. Microbiol.">
        <title>Complete genome sequence of Corynebacterium casei LMG S-19264T (=DSM 44701T), isolated from a smear-ripened cheese.</title>
        <authorList>
            <consortium name="US DOE Joint Genome Institute (JGI-PGF)"/>
            <person name="Walter F."/>
            <person name="Albersmeier A."/>
            <person name="Kalinowski J."/>
            <person name="Ruckert C."/>
        </authorList>
    </citation>
    <scope>NUCLEOTIDE SEQUENCE</scope>
    <source>
        <strain evidence="2">KCTC 42651</strain>
    </source>
</reference>